<keyword evidence="3" id="KW-1185">Reference proteome</keyword>
<name>A0ABQ6FFU9_9RHOO</name>
<evidence type="ECO:0000313" key="2">
    <source>
        <dbReference type="EMBL" id="GLT24505.1"/>
    </source>
</evidence>
<organism evidence="2 3">
    <name type="scientific">Zoogloea oryzae</name>
    <dbReference type="NCBI Taxonomy" id="310767"/>
    <lineage>
        <taxon>Bacteria</taxon>
        <taxon>Pseudomonadati</taxon>
        <taxon>Pseudomonadota</taxon>
        <taxon>Betaproteobacteria</taxon>
        <taxon>Rhodocyclales</taxon>
        <taxon>Zoogloeaceae</taxon>
        <taxon>Zoogloea</taxon>
    </lineage>
</organism>
<protein>
    <submittedName>
        <fullName evidence="2">Uncharacterized protein</fullName>
    </submittedName>
</protein>
<comment type="caution">
    <text evidence="2">The sequence shown here is derived from an EMBL/GenBank/DDBJ whole genome shotgun (WGS) entry which is preliminary data.</text>
</comment>
<accession>A0ABQ6FFU9</accession>
<evidence type="ECO:0000256" key="1">
    <source>
        <dbReference type="SAM" id="MobiDB-lite"/>
    </source>
</evidence>
<dbReference type="EMBL" id="BSPX01000098">
    <property type="protein sequence ID" value="GLT24505.1"/>
    <property type="molecule type" value="Genomic_DNA"/>
</dbReference>
<dbReference type="Proteomes" id="UP001157167">
    <property type="component" value="Unassembled WGS sequence"/>
</dbReference>
<sequence length="124" mass="13452">MGERQPVDAAFQQHGPAGIAGGSLKAAGMGAIHRHIVHGKRHVQPLAQPTAGVTPRRRTRHKAVAHVGGDQIEMKLPAKAREQMKENRGIEPAGETDPDAPRGCWQALPARRDAGRQISRRQFP</sequence>
<gene>
    <name evidence="2" type="ORF">GCM10007933_39860</name>
</gene>
<proteinExistence type="predicted"/>
<reference evidence="3" key="1">
    <citation type="journal article" date="2019" name="Int. J. Syst. Evol. Microbiol.">
        <title>The Global Catalogue of Microorganisms (GCM) 10K type strain sequencing project: providing services to taxonomists for standard genome sequencing and annotation.</title>
        <authorList>
            <consortium name="The Broad Institute Genomics Platform"/>
            <consortium name="The Broad Institute Genome Sequencing Center for Infectious Disease"/>
            <person name="Wu L."/>
            <person name="Ma J."/>
        </authorList>
    </citation>
    <scope>NUCLEOTIDE SEQUENCE [LARGE SCALE GENOMIC DNA]</scope>
    <source>
        <strain evidence="3">NBRC 102407</strain>
    </source>
</reference>
<feature type="region of interest" description="Disordered" evidence="1">
    <location>
        <begin position="1"/>
        <end position="22"/>
    </location>
</feature>
<feature type="region of interest" description="Disordered" evidence="1">
    <location>
        <begin position="83"/>
        <end position="124"/>
    </location>
</feature>
<evidence type="ECO:0000313" key="3">
    <source>
        <dbReference type="Proteomes" id="UP001157167"/>
    </source>
</evidence>